<dbReference type="EMBL" id="JANPWB010000016">
    <property type="protein sequence ID" value="KAJ1081454.1"/>
    <property type="molecule type" value="Genomic_DNA"/>
</dbReference>
<dbReference type="Pfam" id="PF13895">
    <property type="entry name" value="Ig_2"/>
    <property type="match status" value="1"/>
</dbReference>
<keyword evidence="4" id="KW-0472">Membrane</keyword>
<dbReference type="SMART" id="SM00409">
    <property type="entry name" value="IG"/>
    <property type="match status" value="1"/>
</dbReference>
<evidence type="ECO:0000256" key="3">
    <source>
        <dbReference type="ARBA" id="ARBA00022729"/>
    </source>
</evidence>
<feature type="domain" description="Ig-like" evidence="8">
    <location>
        <begin position="5"/>
        <end position="93"/>
    </location>
</feature>
<evidence type="ECO:0000256" key="7">
    <source>
        <dbReference type="ARBA" id="ARBA00023319"/>
    </source>
</evidence>
<dbReference type="AlphaFoldDB" id="A0AAV7KTW8"/>
<feature type="non-terminal residue" evidence="9">
    <location>
        <position position="1"/>
    </location>
</feature>
<dbReference type="SUPFAM" id="SSF48726">
    <property type="entry name" value="Immunoglobulin"/>
    <property type="match status" value="1"/>
</dbReference>
<evidence type="ECO:0000259" key="8">
    <source>
        <dbReference type="PROSITE" id="PS50835"/>
    </source>
</evidence>
<organism evidence="9 10">
    <name type="scientific">Pleurodeles waltl</name>
    <name type="common">Iberian ribbed newt</name>
    <dbReference type="NCBI Taxonomy" id="8319"/>
    <lineage>
        <taxon>Eukaryota</taxon>
        <taxon>Metazoa</taxon>
        <taxon>Chordata</taxon>
        <taxon>Craniata</taxon>
        <taxon>Vertebrata</taxon>
        <taxon>Euteleostomi</taxon>
        <taxon>Amphibia</taxon>
        <taxon>Batrachia</taxon>
        <taxon>Caudata</taxon>
        <taxon>Salamandroidea</taxon>
        <taxon>Salamandridae</taxon>
        <taxon>Pleurodelinae</taxon>
        <taxon>Pleurodeles</taxon>
    </lineage>
</organism>
<dbReference type="Gene3D" id="2.60.40.10">
    <property type="entry name" value="Immunoglobulins"/>
    <property type="match status" value="1"/>
</dbReference>
<keyword evidence="10" id="KW-1185">Reference proteome</keyword>
<dbReference type="InterPro" id="IPR007110">
    <property type="entry name" value="Ig-like_dom"/>
</dbReference>
<evidence type="ECO:0000256" key="5">
    <source>
        <dbReference type="ARBA" id="ARBA00023157"/>
    </source>
</evidence>
<dbReference type="PROSITE" id="PS50835">
    <property type="entry name" value="IG_LIKE"/>
    <property type="match status" value="1"/>
</dbReference>
<dbReference type="GO" id="GO:0005886">
    <property type="term" value="C:plasma membrane"/>
    <property type="evidence" value="ECO:0007669"/>
    <property type="project" value="UniProtKB-SubCell"/>
</dbReference>
<feature type="non-terminal residue" evidence="9">
    <location>
        <position position="95"/>
    </location>
</feature>
<accession>A0AAV7KTW8</accession>
<dbReference type="InterPro" id="IPR013783">
    <property type="entry name" value="Ig-like_fold"/>
</dbReference>
<keyword evidence="7" id="KW-0393">Immunoglobulin domain</keyword>
<evidence type="ECO:0000256" key="1">
    <source>
        <dbReference type="ARBA" id="ARBA00004236"/>
    </source>
</evidence>
<sequence length="95" mass="10266">RVSQPLLTMGADGGRAAVGDTVLIQCTSQRGSAPIKYQFYHQENVLETVTVNHTGPGTYRMIIASLEDAGDYYCDADNGIYNGIQRSDPVTLSVI</sequence>
<evidence type="ECO:0000256" key="6">
    <source>
        <dbReference type="ARBA" id="ARBA00023180"/>
    </source>
</evidence>
<dbReference type="Proteomes" id="UP001066276">
    <property type="component" value="Chromosome 12"/>
</dbReference>
<keyword evidence="6" id="KW-0325">Glycoprotein</keyword>
<gene>
    <name evidence="9" type="ORF">NDU88_001636</name>
</gene>
<dbReference type="InterPro" id="IPR036179">
    <property type="entry name" value="Ig-like_dom_sf"/>
</dbReference>
<dbReference type="InterPro" id="IPR003599">
    <property type="entry name" value="Ig_sub"/>
</dbReference>
<evidence type="ECO:0000313" key="10">
    <source>
        <dbReference type="Proteomes" id="UP001066276"/>
    </source>
</evidence>
<evidence type="ECO:0000256" key="4">
    <source>
        <dbReference type="ARBA" id="ARBA00023136"/>
    </source>
</evidence>
<keyword evidence="3" id="KW-0732">Signal</keyword>
<comment type="caution">
    <text evidence="9">The sequence shown here is derived from an EMBL/GenBank/DDBJ whole genome shotgun (WGS) entry which is preliminary data.</text>
</comment>
<evidence type="ECO:0000256" key="2">
    <source>
        <dbReference type="ARBA" id="ARBA00022475"/>
    </source>
</evidence>
<keyword evidence="2" id="KW-1003">Cell membrane</keyword>
<comment type="subcellular location">
    <subcellularLocation>
        <location evidence="1">Cell membrane</location>
    </subcellularLocation>
</comment>
<dbReference type="FunFam" id="2.60.40.10:FF:000357">
    <property type="entry name" value="Fc receptor like 1"/>
    <property type="match status" value="1"/>
</dbReference>
<reference evidence="9" key="1">
    <citation type="journal article" date="2022" name="bioRxiv">
        <title>Sequencing and chromosome-scale assembly of the giantPleurodeles waltlgenome.</title>
        <authorList>
            <person name="Brown T."/>
            <person name="Elewa A."/>
            <person name="Iarovenko S."/>
            <person name="Subramanian E."/>
            <person name="Araus A.J."/>
            <person name="Petzold A."/>
            <person name="Susuki M."/>
            <person name="Suzuki K.-i.T."/>
            <person name="Hayashi T."/>
            <person name="Toyoda A."/>
            <person name="Oliveira C."/>
            <person name="Osipova E."/>
            <person name="Leigh N.D."/>
            <person name="Simon A."/>
            <person name="Yun M.H."/>
        </authorList>
    </citation>
    <scope>NUCLEOTIDE SEQUENCE</scope>
    <source>
        <strain evidence="9">20211129_DDA</strain>
        <tissue evidence="9">Liver</tissue>
    </source>
</reference>
<keyword evidence="5" id="KW-1015">Disulfide bond</keyword>
<evidence type="ECO:0000313" key="9">
    <source>
        <dbReference type="EMBL" id="KAJ1081454.1"/>
    </source>
</evidence>
<proteinExistence type="predicted"/>
<protein>
    <recommendedName>
        <fullName evidence="8">Ig-like domain-containing protein</fullName>
    </recommendedName>
</protein>
<name>A0AAV7KTW8_PLEWA</name>